<organism evidence="1">
    <name type="scientific">bioreactor metagenome</name>
    <dbReference type="NCBI Taxonomy" id="1076179"/>
    <lineage>
        <taxon>unclassified sequences</taxon>
        <taxon>metagenomes</taxon>
        <taxon>ecological metagenomes</taxon>
    </lineage>
</organism>
<reference evidence="1" key="1">
    <citation type="submission" date="2019-08" db="EMBL/GenBank/DDBJ databases">
        <authorList>
            <person name="Kucharzyk K."/>
            <person name="Murdoch R.W."/>
            <person name="Higgins S."/>
            <person name="Loffler F."/>
        </authorList>
    </citation>
    <scope>NUCLEOTIDE SEQUENCE</scope>
</reference>
<accession>A0A645JA21</accession>
<proteinExistence type="predicted"/>
<dbReference type="AlphaFoldDB" id="A0A645JA21"/>
<sequence>MIRKGIIKDIQLLRKCLVFYNLVGGRMDIDTVTSDTLQKYRYDEIKKYLKPVLSKIDDFSYERAVLVVREYLDELLSLNDLEKQFCIDFRNGIYKPGLLFEDDEIIRRIHNHPMAIWRTRAHA</sequence>
<dbReference type="EMBL" id="VSSQ01135882">
    <property type="protein sequence ID" value="MPN60515.1"/>
    <property type="molecule type" value="Genomic_DNA"/>
</dbReference>
<gene>
    <name evidence="1" type="ORF">SDC9_208243</name>
</gene>
<evidence type="ECO:0000313" key="1">
    <source>
        <dbReference type="EMBL" id="MPN60515.1"/>
    </source>
</evidence>
<comment type="caution">
    <text evidence="1">The sequence shown here is derived from an EMBL/GenBank/DDBJ whole genome shotgun (WGS) entry which is preliminary data.</text>
</comment>
<name>A0A645JA21_9ZZZZ</name>
<protein>
    <submittedName>
        <fullName evidence="1">Uncharacterized protein</fullName>
    </submittedName>
</protein>